<keyword evidence="4" id="KW-1185">Reference proteome</keyword>
<evidence type="ECO:0000313" key="3">
    <source>
        <dbReference type="EMBL" id="CAL4764328.1"/>
    </source>
</evidence>
<dbReference type="OrthoDB" id="441910at2759"/>
<protein>
    <submittedName>
        <fullName evidence="2">Uncharacterized protein</fullName>
    </submittedName>
</protein>
<name>A0A9P1FIA5_9DINO</name>
<feature type="region of interest" description="Disordered" evidence="1">
    <location>
        <begin position="122"/>
        <end position="144"/>
    </location>
</feature>
<reference evidence="3 4" key="2">
    <citation type="submission" date="2024-05" db="EMBL/GenBank/DDBJ databases">
        <authorList>
            <person name="Chen Y."/>
            <person name="Shah S."/>
            <person name="Dougan E. K."/>
            <person name="Thang M."/>
            <person name="Chan C."/>
        </authorList>
    </citation>
    <scope>NUCLEOTIDE SEQUENCE [LARGE SCALE GENOMIC DNA]</scope>
</reference>
<comment type="caution">
    <text evidence="2">The sequence shown here is derived from an EMBL/GenBank/DDBJ whole genome shotgun (WGS) entry which is preliminary data.</text>
</comment>
<gene>
    <name evidence="2" type="ORF">C1SCF055_LOCUS5195</name>
</gene>
<sequence>MTLVVDHSGRIHDSRSKPSIKDIVCNKEASRLRRLLKRSKTAKSKRLTELKEAARKAGWNVIPGSKGDSNVKTGLGDAEGLSELSAASSMGPSSDLSVASLGSKDEKLVRVAKQLQALKVALETTNPMKPHENPLPKGDVGKADRSHVSVIPTPQQKPMSKLPTGEKVSDIVRLLKSKPTAADSNSGDPEQTSRDVWKTHESEQVLDSLDKVKGNSAQPFPLHAKYVPAILAAKAVDGNCEKDDDDGDVRDFCEVFSGKGEITRALRAANLKGCAIDIDDNPRAFDLTTPSGFAPLGLLNYLWLTLNEVLRCKPGSLLVLAPVCTSMSAMSRHTSGRSYLKPYGNTNYEFVELGNTLACRCILLILVAHWRGLRWLLEQPDGSFLQYLPRFQWLLQVIKVYVAYFYMGKFKGETPKRHRVWSNDHMFLSEIVNRAGYMSRQEQQACHVKTTRKYIDKKGVSRCVGIKDVLKKSQ</sequence>
<evidence type="ECO:0000313" key="2">
    <source>
        <dbReference type="EMBL" id="CAI3977016.1"/>
    </source>
</evidence>
<reference evidence="2" key="1">
    <citation type="submission" date="2022-10" db="EMBL/GenBank/DDBJ databases">
        <authorList>
            <person name="Chen Y."/>
            <person name="Dougan E. K."/>
            <person name="Chan C."/>
            <person name="Rhodes N."/>
            <person name="Thang M."/>
        </authorList>
    </citation>
    <scope>NUCLEOTIDE SEQUENCE</scope>
</reference>
<dbReference type="AlphaFoldDB" id="A0A9P1FIA5"/>
<accession>A0A9P1FIA5</accession>
<evidence type="ECO:0000256" key="1">
    <source>
        <dbReference type="SAM" id="MobiDB-lite"/>
    </source>
</evidence>
<dbReference type="Proteomes" id="UP001152797">
    <property type="component" value="Unassembled WGS sequence"/>
</dbReference>
<organism evidence="2">
    <name type="scientific">Cladocopium goreaui</name>
    <dbReference type="NCBI Taxonomy" id="2562237"/>
    <lineage>
        <taxon>Eukaryota</taxon>
        <taxon>Sar</taxon>
        <taxon>Alveolata</taxon>
        <taxon>Dinophyceae</taxon>
        <taxon>Suessiales</taxon>
        <taxon>Symbiodiniaceae</taxon>
        <taxon>Cladocopium</taxon>
    </lineage>
</organism>
<feature type="compositionally biased region" description="Basic and acidic residues" evidence="1">
    <location>
        <begin position="129"/>
        <end position="144"/>
    </location>
</feature>
<dbReference type="EMBL" id="CAMXCT030000314">
    <property type="protein sequence ID" value="CAL4764328.1"/>
    <property type="molecule type" value="Genomic_DNA"/>
</dbReference>
<dbReference type="EMBL" id="CAMXCT010000314">
    <property type="protein sequence ID" value="CAI3977016.1"/>
    <property type="molecule type" value="Genomic_DNA"/>
</dbReference>
<evidence type="ECO:0000313" key="4">
    <source>
        <dbReference type="Proteomes" id="UP001152797"/>
    </source>
</evidence>
<dbReference type="EMBL" id="CAMXCT020000314">
    <property type="protein sequence ID" value="CAL1130391.1"/>
    <property type="molecule type" value="Genomic_DNA"/>
</dbReference>
<proteinExistence type="predicted"/>